<evidence type="ECO:0000313" key="2">
    <source>
        <dbReference type="Proteomes" id="UP000076722"/>
    </source>
</evidence>
<evidence type="ECO:0000313" key="1">
    <source>
        <dbReference type="EMBL" id="KZS96705.1"/>
    </source>
</evidence>
<dbReference type="AlphaFoldDB" id="A0A164Y984"/>
<proteinExistence type="predicted"/>
<protein>
    <submittedName>
        <fullName evidence="1">Uncharacterized protein</fullName>
    </submittedName>
</protein>
<accession>A0A164Y984</accession>
<dbReference type="Proteomes" id="UP000076722">
    <property type="component" value="Unassembled WGS sequence"/>
</dbReference>
<organism evidence="1 2">
    <name type="scientific">Sistotremastrum niveocremeum HHB9708</name>
    <dbReference type="NCBI Taxonomy" id="1314777"/>
    <lineage>
        <taxon>Eukaryota</taxon>
        <taxon>Fungi</taxon>
        <taxon>Dikarya</taxon>
        <taxon>Basidiomycota</taxon>
        <taxon>Agaricomycotina</taxon>
        <taxon>Agaricomycetes</taxon>
        <taxon>Sistotremastrales</taxon>
        <taxon>Sistotremastraceae</taxon>
        <taxon>Sertulicium</taxon>
        <taxon>Sertulicium niveocremeum</taxon>
    </lineage>
</organism>
<dbReference type="EMBL" id="KV419398">
    <property type="protein sequence ID" value="KZS96705.1"/>
    <property type="molecule type" value="Genomic_DNA"/>
</dbReference>
<reference evidence="1 2" key="1">
    <citation type="journal article" date="2016" name="Mol. Biol. Evol.">
        <title>Comparative Genomics of Early-Diverging Mushroom-Forming Fungi Provides Insights into the Origins of Lignocellulose Decay Capabilities.</title>
        <authorList>
            <person name="Nagy L.G."/>
            <person name="Riley R."/>
            <person name="Tritt A."/>
            <person name="Adam C."/>
            <person name="Daum C."/>
            <person name="Floudas D."/>
            <person name="Sun H."/>
            <person name="Yadav J.S."/>
            <person name="Pangilinan J."/>
            <person name="Larsson K.H."/>
            <person name="Matsuura K."/>
            <person name="Barry K."/>
            <person name="Labutti K."/>
            <person name="Kuo R."/>
            <person name="Ohm R.A."/>
            <person name="Bhattacharya S.S."/>
            <person name="Shirouzu T."/>
            <person name="Yoshinaga Y."/>
            <person name="Martin F.M."/>
            <person name="Grigoriev I.V."/>
            <person name="Hibbett D.S."/>
        </authorList>
    </citation>
    <scope>NUCLEOTIDE SEQUENCE [LARGE SCALE GENOMIC DNA]</scope>
    <source>
        <strain evidence="1 2">HHB9708</strain>
    </source>
</reference>
<sequence>MAPLNTGITLYIHYYLLYIMRWSLAILSSVLSLSGALAYPAPEVANSTLHSFFKRSVVCGQNVRTAVAQDCRDHHPSLNFVLGGTRAQPNVSPVTLPAGNTAIPEGAACDHIMEIQVLAKALVSAQVCQIITAMTKLDPPLARSTQMQELANIINGPTNLFFLATAVNSRKSPFVQNAIAGVSITKVPANNFAVQSYLSNAHVHAQSLAIAQALDHEVAGLVATATAKANTFPVIAHGRAVGAQIAEQALKTAVANHAAHNNPTPVTTLWQRVLNARVIN</sequence>
<keyword evidence="2" id="KW-1185">Reference proteome</keyword>
<name>A0A164Y984_9AGAM</name>
<gene>
    <name evidence="1" type="ORF">SISNIDRAFT_482499</name>
</gene>